<reference evidence="3" key="1">
    <citation type="submission" date="2017-02" db="UniProtKB">
        <authorList>
            <consortium name="WormBaseParasite"/>
        </authorList>
    </citation>
    <scope>IDENTIFICATION</scope>
</reference>
<proteinExistence type="predicted"/>
<dbReference type="EMBL" id="UYRR01031469">
    <property type="protein sequence ID" value="VDK50360.1"/>
    <property type="molecule type" value="Genomic_DNA"/>
</dbReference>
<sequence>MERFMQRLYPGICKRFLKNGHLYINGDDEGMLTPEQQQQLDDYLREVDNWSEQLTQSIADSIKLNANVPIVPPVPMFRNSPAGTYPQGSDLLPLQAFPKAPPFCEQ</sequence>
<dbReference type="Gene3D" id="3.30.1120.50">
    <property type="entry name" value="Pepsin inhibitor-3"/>
    <property type="match status" value="1"/>
</dbReference>
<keyword evidence="2" id="KW-1185">Reference proteome</keyword>
<organism evidence="3">
    <name type="scientific">Anisakis simplex</name>
    <name type="common">Herring worm</name>
    <dbReference type="NCBI Taxonomy" id="6269"/>
    <lineage>
        <taxon>Eukaryota</taxon>
        <taxon>Metazoa</taxon>
        <taxon>Ecdysozoa</taxon>
        <taxon>Nematoda</taxon>
        <taxon>Chromadorea</taxon>
        <taxon>Rhabditida</taxon>
        <taxon>Spirurina</taxon>
        <taxon>Ascaridomorpha</taxon>
        <taxon>Ascaridoidea</taxon>
        <taxon>Anisakidae</taxon>
        <taxon>Anisakis</taxon>
        <taxon>Anisakis simplex complex</taxon>
    </lineage>
</organism>
<evidence type="ECO:0000313" key="1">
    <source>
        <dbReference type="EMBL" id="VDK50360.1"/>
    </source>
</evidence>
<dbReference type="AlphaFoldDB" id="A0A0M3K0D2"/>
<name>A0A0M3K0D2_ANISI</name>
<dbReference type="WBParaSite" id="ASIM_0001426401-mRNA-1">
    <property type="protein sequence ID" value="ASIM_0001426401-mRNA-1"/>
    <property type="gene ID" value="ASIM_0001426401"/>
</dbReference>
<dbReference type="InterPro" id="IPR038412">
    <property type="entry name" value="Pepsin-I3_sf"/>
</dbReference>
<protein>
    <submittedName>
        <fullName evidence="3">Pepsin-I3 domain-containing protein</fullName>
    </submittedName>
</protein>
<dbReference type="Proteomes" id="UP000267096">
    <property type="component" value="Unassembled WGS sequence"/>
</dbReference>
<evidence type="ECO:0000313" key="3">
    <source>
        <dbReference type="WBParaSite" id="ASIM_0001426401-mRNA-1"/>
    </source>
</evidence>
<reference evidence="1 2" key="2">
    <citation type="submission" date="2018-11" db="EMBL/GenBank/DDBJ databases">
        <authorList>
            <consortium name="Pathogen Informatics"/>
        </authorList>
    </citation>
    <scope>NUCLEOTIDE SEQUENCE [LARGE SCALE GENOMIC DNA]</scope>
</reference>
<evidence type="ECO:0000313" key="2">
    <source>
        <dbReference type="Proteomes" id="UP000267096"/>
    </source>
</evidence>
<gene>
    <name evidence="1" type="ORF">ASIM_LOCUS13692</name>
</gene>
<accession>A0A0M3K0D2</accession>